<feature type="domain" description="ABC transporter" evidence="3">
    <location>
        <begin position="2"/>
        <end position="225"/>
    </location>
</feature>
<organism evidence="4 5">
    <name type="scientific">Pseudobacillus wudalianchiensis</name>
    <dbReference type="NCBI Taxonomy" id="1743143"/>
    <lineage>
        <taxon>Bacteria</taxon>
        <taxon>Bacillati</taxon>
        <taxon>Bacillota</taxon>
        <taxon>Bacilli</taxon>
        <taxon>Bacillales</taxon>
        <taxon>Bacillaceae</taxon>
        <taxon>Pseudobacillus</taxon>
    </lineage>
</organism>
<evidence type="ECO:0000259" key="3">
    <source>
        <dbReference type="PROSITE" id="PS50893"/>
    </source>
</evidence>
<dbReference type="Pfam" id="PF00005">
    <property type="entry name" value="ABC_tran"/>
    <property type="match status" value="1"/>
</dbReference>
<dbReference type="SUPFAM" id="SSF52540">
    <property type="entry name" value="P-loop containing nucleoside triphosphate hydrolases"/>
    <property type="match status" value="1"/>
</dbReference>
<reference evidence="5" key="1">
    <citation type="submission" date="2016-05" db="EMBL/GenBank/DDBJ databases">
        <authorList>
            <person name="Liu B."/>
            <person name="Wang J."/>
            <person name="Zhu Y."/>
            <person name="Liu G."/>
            <person name="Chen Q."/>
            <person name="Chen Z."/>
            <person name="Lan J."/>
            <person name="Che J."/>
            <person name="Ge C."/>
            <person name="Shi H."/>
            <person name="Pan Z."/>
            <person name="Liu X."/>
        </authorList>
    </citation>
    <scope>NUCLEOTIDE SEQUENCE [LARGE SCALE GENOMIC DNA]</scope>
    <source>
        <strain evidence="5">FJAT-27215</strain>
    </source>
</reference>
<evidence type="ECO:0000313" key="4">
    <source>
        <dbReference type="EMBL" id="OCA92452.1"/>
    </source>
</evidence>
<dbReference type="InterPro" id="IPR027417">
    <property type="entry name" value="P-loop_NTPase"/>
</dbReference>
<comment type="caution">
    <text evidence="4">The sequence shown here is derived from an EMBL/GenBank/DDBJ whole genome shotgun (WGS) entry which is preliminary data.</text>
</comment>
<evidence type="ECO:0000256" key="1">
    <source>
        <dbReference type="ARBA" id="ARBA00022741"/>
    </source>
</evidence>
<dbReference type="InterPro" id="IPR003593">
    <property type="entry name" value="AAA+_ATPase"/>
</dbReference>
<keyword evidence="5" id="KW-1185">Reference proteome</keyword>
<evidence type="ECO:0000313" key="5">
    <source>
        <dbReference type="Proteomes" id="UP000092578"/>
    </source>
</evidence>
<keyword evidence="2 4" id="KW-0067">ATP-binding</keyword>
<dbReference type="InterPro" id="IPR003439">
    <property type="entry name" value="ABC_transporter-like_ATP-bd"/>
</dbReference>
<dbReference type="EMBL" id="MAYT01000001">
    <property type="protein sequence ID" value="OCA92452.1"/>
    <property type="molecule type" value="Genomic_DNA"/>
</dbReference>
<name>A0A1B9B8R0_9BACI</name>
<dbReference type="PROSITE" id="PS50893">
    <property type="entry name" value="ABC_TRANSPORTER_2"/>
    <property type="match status" value="1"/>
</dbReference>
<dbReference type="Proteomes" id="UP000092578">
    <property type="component" value="Unassembled WGS sequence"/>
</dbReference>
<dbReference type="GO" id="GO:0016887">
    <property type="term" value="F:ATP hydrolysis activity"/>
    <property type="evidence" value="ECO:0007669"/>
    <property type="project" value="InterPro"/>
</dbReference>
<dbReference type="RefSeq" id="WP_065408959.1">
    <property type="nucleotide sequence ID" value="NZ_MAYT01000001.1"/>
</dbReference>
<dbReference type="AlphaFoldDB" id="A0A1B9B8R0"/>
<gene>
    <name evidence="4" type="ORF">A8F95_01715</name>
</gene>
<dbReference type="SMART" id="SM00382">
    <property type="entry name" value="AAA"/>
    <property type="match status" value="1"/>
</dbReference>
<accession>A0A1B9B8R0</accession>
<proteinExistence type="predicted"/>
<dbReference type="PANTHER" id="PTHR43158:SF1">
    <property type="entry name" value="ABC TRANSPORTER, ATP-BINDING PROTEIN"/>
    <property type="match status" value="1"/>
</dbReference>
<dbReference type="Gene3D" id="3.40.50.300">
    <property type="entry name" value="P-loop containing nucleotide triphosphate hydrolases"/>
    <property type="match status" value="1"/>
</dbReference>
<keyword evidence="1" id="KW-0547">Nucleotide-binding</keyword>
<dbReference type="GO" id="GO:0005524">
    <property type="term" value="F:ATP binding"/>
    <property type="evidence" value="ECO:0007669"/>
    <property type="project" value="UniProtKB-KW"/>
</dbReference>
<dbReference type="CDD" id="cd03230">
    <property type="entry name" value="ABC_DR_subfamily_A"/>
    <property type="match status" value="1"/>
</dbReference>
<dbReference type="PANTHER" id="PTHR43158">
    <property type="entry name" value="SKFA PEPTIDE EXPORT ATP-BINDING PROTEIN SKFE"/>
    <property type="match status" value="1"/>
</dbReference>
<evidence type="ECO:0000256" key="2">
    <source>
        <dbReference type="ARBA" id="ARBA00022840"/>
    </source>
</evidence>
<protein>
    <submittedName>
        <fullName evidence="4">Spermidine/putrescine ABC transporter ATP-binding protein</fullName>
    </submittedName>
</protein>
<sequence length="228" mass="25839">MIELRNVTKEYGKRKALHDINLRFETGKIYGILGPNGSGKSTMMKMAAGLVFPSKGEIMINGRLVDRHIARDVAYLSSEGMLYPSLTVEQMIQFFASQYEDFSMNKAEELLEFMSLERHQKTAKLSKGQQGRLKLLLVLSREAPVLLLDEPFLGLDPMVRDTIVKGLVSFIDFGKQTVIITTHEITEIEPVLEEAIILDEGRVHARCHVEALREEEGLSVLQWLKSNY</sequence>